<evidence type="ECO:0000313" key="2">
    <source>
        <dbReference type="Proteomes" id="UP001632037"/>
    </source>
</evidence>
<dbReference type="AlphaFoldDB" id="A0ABD3F5D0"/>
<proteinExistence type="predicted"/>
<name>A0ABD3F5D0_9STRA</name>
<accession>A0ABD3F5D0</accession>
<dbReference type="Proteomes" id="UP001632037">
    <property type="component" value="Unassembled WGS sequence"/>
</dbReference>
<gene>
    <name evidence="1" type="ORF">V7S43_012860</name>
</gene>
<keyword evidence="2" id="KW-1185">Reference proteome</keyword>
<reference evidence="1 2" key="1">
    <citation type="submission" date="2024-09" db="EMBL/GenBank/DDBJ databases">
        <title>Genome sequencing and assembly of Phytophthora oleae, isolate VK10A, causative agent of rot of olive drupes.</title>
        <authorList>
            <person name="Conti Taguali S."/>
            <person name="Riolo M."/>
            <person name="La Spada F."/>
            <person name="Cacciola S.O."/>
            <person name="Dionisio G."/>
        </authorList>
    </citation>
    <scope>NUCLEOTIDE SEQUENCE [LARGE SCALE GENOMIC DNA]</scope>
    <source>
        <strain evidence="1 2">VK10A</strain>
    </source>
</reference>
<comment type="caution">
    <text evidence="1">The sequence shown here is derived from an EMBL/GenBank/DDBJ whole genome shotgun (WGS) entry which is preliminary data.</text>
</comment>
<organism evidence="1 2">
    <name type="scientific">Phytophthora oleae</name>
    <dbReference type="NCBI Taxonomy" id="2107226"/>
    <lineage>
        <taxon>Eukaryota</taxon>
        <taxon>Sar</taxon>
        <taxon>Stramenopiles</taxon>
        <taxon>Oomycota</taxon>
        <taxon>Peronosporomycetes</taxon>
        <taxon>Peronosporales</taxon>
        <taxon>Peronosporaceae</taxon>
        <taxon>Phytophthora</taxon>
    </lineage>
</organism>
<protein>
    <submittedName>
        <fullName evidence="1">Uncharacterized protein</fullName>
    </submittedName>
</protein>
<sequence>MEGPTDWPLNSSEVADCRDRTLTNDASCHAQEIIRLKAKLAAPGRNRSRDLQKLELLQLRVEAATLQRQVNEMQRQRAMQDVTVSHSFGIDSDSANEIRLQAWRRLATKHRKHRRETELNNEGLHQLYSNQLEICRALQKLIILGIPQKEVWTAPTGLILRYCVSVTWVNIQTTSLKIKSWRHEATDACG</sequence>
<dbReference type="EMBL" id="JBIMZQ010000033">
    <property type="protein sequence ID" value="KAL3662055.1"/>
    <property type="molecule type" value="Genomic_DNA"/>
</dbReference>
<evidence type="ECO:0000313" key="1">
    <source>
        <dbReference type="EMBL" id="KAL3662055.1"/>
    </source>
</evidence>